<dbReference type="Gene3D" id="3.40.50.720">
    <property type="entry name" value="NAD(P)-binding Rossmann-like Domain"/>
    <property type="match status" value="1"/>
</dbReference>
<proteinExistence type="inferred from homology"/>
<evidence type="ECO:0000259" key="5">
    <source>
        <dbReference type="SMART" id="SM00829"/>
    </source>
</evidence>
<dbReference type="PANTHER" id="PTHR43401">
    <property type="entry name" value="L-THREONINE 3-DEHYDROGENASE"/>
    <property type="match status" value="1"/>
</dbReference>
<evidence type="ECO:0000313" key="6">
    <source>
        <dbReference type="EMBL" id="GCE07909.1"/>
    </source>
</evidence>
<accession>A0A401ZLZ6</accession>
<reference evidence="7" key="1">
    <citation type="submission" date="2018-12" db="EMBL/GenBank/DDBJ databases">
        <title>Tengunoibacter tsumagoiensis gen. nov., sp. nov., Dictyobacter kobayashii sp. nov., D. alpinus sp. nov., and D. joshuensis sp. nov. and description of Dictyobacteraceae fam. nov. within the order Ktedonobacterales isolated from Tengu-no-mugimeshi.</title>
        <authorList>
            <person name="Wang C.M."/>
            <person name="Zheng Y."/>
            <person name="Sakai Y."/>
            <person name="Toyoda A."/>
            <person name="Minakuchi Y."/>
            <person name="Abe K."/>
            <person name="Yokota A."/>
            <person name="Yabe S."/>
        </authorList>
    </citation>
    <scope>NUCLEOTIDE SEQUENCE [LARGE SCALE GENOMIC DNA]</scope>
    <source>
        <strain evidence="7">S-27</strain>
    </source>
</reference>
<dbReference type="InterPro" id="IPR002328">
    <property type="entry name" value="ADH_Zn_CS"/>
</dbReference>
<dbReference type="InterPro" id="IPR013149">
    <property type="entry name" value="ADH-like_C"/>
</dbReference>
<keyword evidence="1 4" id="KW-0479">Metal-binding</keyword>
<keyword evidence="2 4" id="KW-0862">Zinc</keyword>
<organism evidence="6 7">
    <name type="scientific">Dictyobacter aurantiacus</name>
    <dbReference type="NCBI Taxonomy" id="1936993"/>
    <lineage>
        <taxon>Bacteria</taxon>
        <taxon>Bacillati</taxon>
        <taxon>Chloroflexota</taxon>
        <taxon>Ktedonobacteria</taxon>
        <taxon>Ktedonobacterales</taxon>
        <taxon>Dictyobacteraceae</taxon>
        <taxon>Dictyobacter</taxon>
    </lineage>
</organism>
<dbReference type="InterPro" id="IPR050129">
    <property type="entry name" value="Zn_alcohol_dh"/>
</dbReference>
<dbReference type="Proteomes" id="UP000287224">
    <property type="component" value="Unassembled WGS sequence"/>
</dbReference>
<keyword evidence="3" id="KW-0560">Oxidoreductase</keyword>
<dbReference type="Pfam" id="PF00107">
    <property type="entry name" value="ADH_zinc_N"/>
    <property type="match status" value="1"/>
</dbReference>
<evidence type="ECO:0000256" key="2">
    <source>
        <dbReference type="ARBA" id="ARBA00022833"/>
    </source>
</evidence>
<dbReference type="GO" id="GO:0008270">
    <property type="term" value="F:zinc ion binding"/>
    <property type="evidence" value="ECO:0007669"/>
    <property type="project" value="InterPro"/>
</dbReference>
<dbReference type="OrthoDB" id="9766898at2"/>
<sequence length="346" mass="36739">MRAVIIDTPGNIRVGEVPDPVPLPDELLIRVGACGLCGTDLHLIDGDSPLARYPLVPGHEFAGEVVALGSNVAQMNEAGEKTGVKVGSRVAIEPNLPCGHCEQCRTGHENLCLHYEALGVTRNGALAEYVTVPVSKAYLLPDTLSLREAALIEPVSCAVHGMHSLQPRSGDTFLIVGAGTMGLLLLQLARRGGASRITVVDTNEKRLARAEQLGATHTYTSIQQVIKEEPGGFHCVIDATGVAVAIEQAFMAVKRGGKFMMFGVAPHEARVSLSPFRIYNEEITIVGSMAVLFSFQAALDLINAGVIDTQAILTAALPLTDIERALSLVRRGEGVKTLILPNSQEG</sequence>
<dbReference type="Gene3D" id="3.90.180.10">
    <property type="entry name" value="Medium-chain alcohol dehydrogenases, catalytic domain"/>
    <property type="match status" value="1"/>
</dbReference>
<dbReference type="AlphaFoldDB" id="A0A401ZLZ6"/>
<dbReference type="SMART" id="SM00829">
    <property type="entry name" value="PKS_ER"/>
    <property type="match status" value="1"/>
</dbReference>
<name>A0A401ZLZ6_9CHLR</name>
<dbReference type="Pfam" id="PF08240">
    <property type="entry name" value="ADH_N"/>
    <property type="match status" value="1"/>
</dbReference>
<dbReference type="EMBL" id="BIFQ01000002">
    <property type="protein sequence ID" value="GCE07909.1"/>
    <property type="molecule type" value="Genomic_DNA"/>
</dbReference>
<evidence type="ECO:0000256" key="4">
    <source>
        <dbReference type="RuleBase" id="RU361277"/>
    </source>
</evidence>
<dbReference type="PANTHER" id="PTHR43401:SF5">
    <property type="entry name" value="ALCOHOL DEHYDROGENASE-RELATED"/>
    <property type="match status" value="1"/>
</dbReference>
<gene>
    <name evidence="6" type="primary">adh_2</name>
    <name evidence="6" type="ORF">KDAU_52380</name>
</gene>
<dbReference type="CDD" id="cd08234">
    <property type="entry name" value="threonine_DH_like"/>
    <property type="match status" value="1"/>
</dbReference>
<dbReference type="RefSeq" id="WP_126600067.1">
    <property type="nucleotide sequence ID" value="NZ_BIFQ01000002.1"/>
</dbReference>
<comment type="caution">
    <text evidence="6">The sequence shown here is derived from an EMBL/GenBank/DDBJ whole genome shotgun (WGS) entry which is preliminary data.</text>
</comment>
<dbReference type="InterPro" id="IPR020843">
    <property type="entry name" value="ER"/>
</dbReference>
<dbReference type="SUPFAM" id="SSF51735">
    <property type="entry name" value="NAD(P)-binding Rossmann-fold domains"/>
    <property type="match status" value="1"/>
</dbReference>
<dbReference type="GO" id="GO:0016491">
    <property type="term" value="F:oxidoreductase activity"/>
    <property type="evidence" value="ECO:0007669"/>
    <property type="project" value="UniProtKB-KW"/>
</dbReference>
<protein>
    <submittedName>
        <fullName evidence="6">Alcohol dehydrogenase</fullName>
    </submittedName>
</protein>
<dbReference type="InterPro" id="IPR036291">
    <property type="entry name" value="NAD(P)-bd_dom_sf"/>
</dbReference>
<comment type="similarity">
    <text evidence="4">Belongs to the zinc-containing alcohol dehydrogenase family.</text>
</comment>
<evidence type="ECO:0000256" key="3">
    <source>
        <dbReference type="ARBA" id="ARBA00023002"/>
    </source>
</evidence>
<dbReference type="SUPFAM" id="SSF50129">
    <property type="entry name" value="GroES-like"/>
    <property type="match status" value="1"/>
</dbReference>
<keyword evidence="7" id="KW-1185">Reference proteome</keyword>
<dbReference type="PROSITE" id="PS00059">
    <property type="entry name" value="ADH_ZINC"/>
    <property type="match status" value="1"/>
</dbReference>
<evidence type="ECO:0000256" key="1">
    <source>
        <dbReference type="ARBA" id="ARBA00022723"/>
    </source>
</evidence>
<comment type="cofactor">
    <cofactor evidence="4">
        <name>Zn(2+)</name>
        <dbReference type="ChEBI" id="CHEBI:29105"/>
    </cofactor>
</comment>
<dbReference type="InterPro" id="IPR013154">
    <property type="entry name" value="ADH-like_N"/>
</dbReference>
<evidence type="ECO:0000313" key="7">
    <source>
        <dbReference type="Proteomes" id="UP000287224"/>
    </source>
</evidence>
<feature type="domain" description="Enoyl reductase (ER)" evidence="5">
    <location>
        <begin position="7"/>
        <end position="339"/>
    </location>
</feature>
<dbReference type="InterPro" id="IPR011032">
    <property type="entry name" value="GroES-like_sf"/>
</dbReference>